<dbReference type="GeneID" id="22916545"/>
<evidence type="ECO:0000313" key="2">
    <source>
        <dbReference type="EMBL" id="EZG42865.1"/>
    </source>
</evidence>
<dbReference type="InterPro" id="IPR000477">
    <property type="entry name" value="RT_dom"/>
</dbReference>
<gene>
    <name evidence="2" type="ORF">GNI_214970</name>
</gene>
<dbReference type="EMBL" id="AFNH02001690">
    <property type="protein sequence ID" value="EZG42865.1"/>
    <property type="molecule type" value="Genomic_DNA"/>
</dbReference>
<keyword evidence="3" id="KW-1185">Reference proteome</keyword>
<dbReference type="Pfam" id="PF00078">
    <property type="entry name" value="RVT_1"/>
    <property type="match status" value="1"/>
</dbReference>
<dbReference type="InterPro" id="IPR043128">
    <property type="entry name" value="Rev_trsase/Diguanyl_cyclase"/>
</dbReference>
<proteinExistence type="predicted"/>
<dbReference type="InterPro" id="IPR043502">
    <property type="entry name" value="DNA/RNA_pol_sf"/>
</dbReference>
<reference evidence="2" key="1">
    <citation type="submission" date="2013-12" db="EMBL/GenBank/DDBJ databases">
        <authorList>
            <person name="Omoto C.K."/>
            <person name="Sibley D."/>
            <person name="Venepally P."/>
            <person name="Hadjithomas M."/>
            <person name="Karamycheva S."/>
            <person name="Brunk B."/>
            <person name="Roos D."/>
            <person name="Caler E."/>
            <person name="Lorenzi H."/>
        </authorList>
    </citation>
    <scope>NUCLEOTIDE SEQUENCE</scope>
</reference>
<name>A0A023AXB4_GRENI</name>
<dbReference type="PANTHER" id="PTHR24559:SF444">
    <property type="entry name" value="REVERSE TRANSCRIPTASE DOMAIN-CONTAINING PROTEIN"/>
    <property type="match status" value="1"/>
</dbReference>
<dbReference type="VEuPathDB" id="CryptoDB:GNI_214970"/>
<dbReference type="Gene3D" id="3.30.70.270">
    <property type="match status" value="1"/>
</dbReference>
<sequence>MPFGLINAPATFQRMTTKLLEDRLGSGCLVYIDDIVIYGSSWPSLMSNFEWVLQRLRDHEVFLNIRPRQTDPRTHHCGRIRLVRRMPTEVRGHRTSTHCIPTVTVPAALRTAFLPGHRRVHIRHRRRTAAKRRRYHLRPPIRL</sequence>
<organism evidence="2 3">
    <name type="scientific">Gregarina niphandrodes</name>
    <name type="common">Septate eugregarine</name>
    <dbReference type="NCBI Taxonomy" id="110365"/>
    <lineage>
        <taxon>Eukaryota</taxon>
        <taxon>Sar</taxon>
        <taxon>Alveolata</taxon>
        <taxon>Apicomplexa</taxon>
        <taxon>Conoidasida</taxon>
        <taxon>Gregarinasina</taxon>
        <taxon>Eugregarinorida</taxon>
        <taxon>Gregarinidae</taxon>
        <taxon>Gregarina</taxon>
    </lineage>
</organism>
<evidence type="ECO:0000259" key="1">
    <source>
        <dbReference type="Pfam" id="PF00078"/>
    </source>
</evidence>
<dbReference type="PANTHER" id="PTHR24559">
    <property type="entry name" value="TRANSPOSON TY3-I GAG-POL POLYPROTEIN"/>
    <property type="match status" value="1"/>
</dbReference>
<dbReference type="InterPro" id="IPR053134">
    <property type="entry name" value="RNA-dir_DNA_polymerase"/>
</dbReference>
<evidence type="ECO:0000313" key="3">
    <source>
        <dbReference type="Proteomes" id="UP000019763"/>
    </source>
</evidence>
<dbReference type="SUPFAM" id="SSF56672">
    <property type="entry name" value="DNA/RNA polymerases"/>
    <property type="match status" value="1"/>
</dbReference>
<dbReference type="AlphaFoldDB" id="A0A023AXB4"/>
<feature type="domain" description="Reverse transcriptase" evidence="1">
    <location>
        <begin position="1"/>
        <end position="64"/>
    </location>
</feature>
<dbReference type="Proteomes" id="UP000019763">
    <property type="component" value="Unassembled WGS sequence"/>
</dbReference>
<protein>
    <submittedName>
        <fullName evidence="2">Pol protein</fullName>
    </submittedName>
</protein>
<comment type="caution">
    <text evidence="2">The sequence shown here is derived from an EMBL/GenBank/DDBJ whole genome shotgun (WGS) entry which is preliminary data.</text>
</comment>
<dbReference type="OrthoDB" id="420169at2759"/>
<dbReference type="RefSeq" id="XP_011133856.1">
    <property type="nucleotide sequence ID" value="XM_011135554.1"/>
</dbReference>
<accession>A0A023AXB4</accession>
<dbReference type="eggNOG" id="KOG0017">
    <property type="taxonomic scope" value="Eukaryota"/>
</dbReference>